<sequence length="219" mass="23769">MTIGGVARETTELPDDSLASSSSSTESASDDSPEDMGRLLQPCRSEPSRLVPSSASGVALSPTASSLGPFYPRFHQVKPTLGPITCKGRIGLLHPPLLSSRLDPQPSVSLDHCLSASAVARTFDNCTPDSPSLQNSRPDSLIQLRGSGRGYQSLERLSFRYVGPLTFPYFALGRCFNPLNRLLCRSGPVLIYTRSFRIDEPPGRPILTRIKPDKIRSLT</sequence>
<organism evidence="2 3">
    <name type="scientific">Daphnia magna</name>
    <dbReference type="NCBI Taxonomy" id="35525"/>
    <lineage>
        <taxon>Eukaryota</taxon>
        <taxon>Metazoa</taxon>
        <taxon>Ecdysozoa</taxon>
        <taxon>Arthropoda</taxon>
        <taxon>Crustacea</taxon>
        <taxon>Branchiopoda</taxon>
        <taxon>Diplostraca</taxon>
        <taxon>Cladocera</taxon>
        <taxon>Anomopoda</taxon>
        <taxon>Daphniidae</taxon>
        <taxon>Daphnia</taxon>
    </lineage>
</organism>
<feature type="compositionally biased region" description="Low complexity" evidence="1">
    <location>
        <begin position="16"/>
        <end position="27"/>
    </location>
</feature>
<comment type="caution">
    <text evidence="2">The sequence shown here is derived from an EMBL/GenBank/DDBJ whole genome shotgun (WGS) entry which is preliminary data.</text>
</comment>
<feature type="region of interest" description="Disordered" evidence="1">
    <location>
        <begin position="1"/>
        <end position="58"/>
    </location>
</feature>
<dbReference type="EMBL" id="JAOYFB010000005">
    <property type="protein sequence ID" value="KAK4015045.1"/>
    <property type="molecule type" value="Genomic_DNA"/>
</dbReference>
<dbReference type="Proteomes" id="UP001234178">
    <property type="component" value="Unassembled WGS sequence"/>
</dbReference>
<name>A0ABQ9ZQ38_9CRUS</name>
<reference evidence="2 3" key="1">
    <citation type="journal article" date="2023" name="Nucleic Acids Res.">
        <title>The hologenome of Daphnia magna reveals possible DNA methylation and microbiome-mediated evolution of the host genome.</title>
        <authorList>
            <person name="Chaturvedi A."/>
            <person name="Li X."/>
            <person name="Dhandapani V."/>
            <person name="Marshall H."/>
            <person name="Kissane S."/>
            <person name="Cuenca-Cambronero M."/>
            <person name="Asole G."/>
            <person name="Calvet F."/>
            <person name="Ruiz-Romero M."/>
            <person name="Marangio P."/>
            <person name="Guigo R."/>
            <person name="Rago D."/>
            <person name="Mirbahai L."/>
            <person name="Eastwood N."/>
            <person name="Colbourne J.K."/>
            <person name="Zhou J."/>
            <person name="Mallon E."/>
            <person name="Orsini L."/>
        </authorList>
    </citation>
    <scope>NUCLEOTIDE SEQUENCE [LARGE SCALE GENOMIC DNA]</scope>
    <source>
        <strain evidence="2">LRV0_1</strain>
    </source>
</reference>
<accession>A0ABQ9ZQ38</accession>
<protein>
    <submittedName>
        <fullName evidence="2">Uncharacterized protein</fullName>
    </submittedName>
</protein>
<evidence type="ECO:0000313" key="2">
    <source>
        <dbReference type="EMBL" id="KAK4015045.1"/>
    </source>
</evidence>
<evidence type="ECO:0000256" key="1">
    <source>
        <dbReference type="SAM" id="MobiDB-lite"/>
    </source>
</evidence>
<gene>
    <name evidence="2" type="ORF">OUZ56_030035</name>
</gene>
<evidence type="ECO:0000313" key="3">
    <source>
        <dbReference type="Proteomes" id="UP001234178"/>
    </source>
</evidence>
<keyword evidence="3" id="KW-1185">Reference proteome</keyword>
<proteinExistence type="predicted"/>